<feature type="region of interest" description="Disordered" evidence="1">
    <location>
        <begin position="1"/>
        <end position="28"/>
    </location>
</feature>
<sequence>MRTRANETRINAFPDTEPSPVSPFSLPNSPPPGIYGPWGISPLPPSFSQGPNVVIASGPATIPRTLCLFFLIAVGTSIQPTNPRRNFWPVVLAGPVPESYPSTKRSQPRANCTPLVPLERVSSPPFSTSPSAQPRPALLLVRSWLPCTSPQFMSNWIT</sequence>
<reference evidence="2 3" key="1">
    <citation type="submission" date="2016-10" db="EMBL/GenBank/DDBJ databases">
        <title>The genome sequence of Colletotrichum fioriniae PJ7.</title>
        <authorList>
            <person name="Baroncelli R."/>
        </authorList>
    </citation>
    <scope>NUCLEOTIDE SEQUENCE [LARGE SCALE GENOMIC DNA]</scope>
    <source>
        <strain evidence="2 3">IMI 309622</strain>
    </source>
</reference>
<dbReference type="GeneID" id="85335003"/>
<dbReference type="EMBL" id="MOOE01000003">
    <property type="protein sequence ID" value="KAK1534518.1"/>
    <property type="molecule type" value="Genomic_DNA"/>
</dbReference>
<evidence type="ECO:0000313" key="2">
    <source>
        <dbReference type="EMBL" id="KAK1534518.1"/>
    </source>
</evidence>
<dbReference type="AlphaFoldDB" id="A0AAJ0E5K7"/>
<accession>A0AAJ0E5K7</accession>
<evidence type="ECO:0000256" key="1">
    <source>
        <dbReference type="SAM" id="MobiDB-lite"/>
    </source>
</evidence>
<gene>
    <name evidence="2" type="ORF">CCOS01_03270</name>
</gene>
<dbReference type="RefSeq" id="XP_060317721.1">
    <property type="nucleotide sequence ID" value="XM_060451456.1"/>
</dbReference>
<proteinExistence type="predicted"/>
<name>A0AAJ0E5K7_9PEZI</name>
<protein>
    <submittedName>
        <fullName evidence="2">Uncharacterized protein</fullName>
    </submittedName>
</protein>
<evidence type="ECO:0000313" key="3">
    <source>
        <dbReference type="Proteomes" id="UP001240678"/>
    </source>
</evidence>
<comment type="caution">
    <text evidence="2">The sequence shown here is derived from an EMBL/GenBank/DDBJ whole genome shotgun (WGS) entry which is preliminary data.</text>
</comment>
<keyword evidence="3" id="KW-1185">Reference proteome</keyword>
<dbReference type="Proteomes" id="UP001240678">
    <property type="component" value="Unassembled WGS sequence"/>
</dbReference>
<organism evidence="2 3">
    <name type="scientific">Colletotrichum costaricense</name>
    <dbReference type="NCBI Taxonomy" id="1209916"/>
    <lineage>
        <taxon>Eukaryota</taxon>
        <taxon>Fungi</taxon>
        <taxon>Dikarya</taxon>
        <taxon>Ascomycota</taxon>
        <taxon>Pezizomycotina</taxon>
        <taxon>Sordariomycetes</taxon>
        <taxon>Hypocreomycetidae</taxon>
        <taxon>Glomerellales</taxon>
        <taxon>Glomerellaceae</taxon>
        <taxon>Colletotrichum</taxon>
        <taxon>Colletotrichum acutatum species complex</taxon>
    </lineage>
</organism>